<dbReference type="InterPro" id="IPR029044">
    <property type="entry name" value="Nucleotide-diphossugar_trans"/>
</dbReference>
<dbReference type="SUPFAM" id="SSF53448">
    <property type="entry name" value="Nucleotide-diphospho-sugar transferases"/>
    <property type="match status" value="1"/>
</dbReference>
<name>A0A3S4V008_9ACTO</name>
<dbReference type="Proteomes" id="UP000269542">
    <property type="component" value="Chromosome"/>
</dbReference>
<dbReference type="GO" id="GO:0003983">
    <property type="term" value="F:UTP:glucose-1-phosphate uridylyltransferase activity"/>
    <property type="evidence" value="ECO:0007669"/>
    <property type="project" value="InterPro"/>
</dbReference>
<evidence type="ECO:0000256" key="5">
    <source>
        <dbReference type="PIRSR" id="PIRSR000806-2"/>
    </source>
</evidence>
<dbReference type="RefSeq" id="WP_126417053.1">
    <property type="nucleotide sequence ID" value="NZ_LR134476.1"/>
</dbReference>
<sequence>MGNASGLGEFTEALEANLQKMRADGQSETVRQVFSNYFGQIVRGQTGLIAEETISPLVDIDAVDDSAEREDDVHALGRTVFLKLNGGLGTSMGLDKAKSLLPVRSGKTFLDIMTAQVRDARQRSGSFIPLMFLNSFRTREDTLDVLAADMHGDLPIDLLQNREPKILADTLYPVQWEKNPDLEWCPPGHGDIYTAMFDSGILDDLLAAGYRNLMTSNSDNLGAYPSGRLAAWFEESGSQCSLEVCERSPADRKGGHLAVRNDDGRVILRDRAQTSADDMAHFTDIDRHPYFNTNNMWFNIEALRDLLRTTGGLVDLPVIRNHQTVDPTDPNSPQVIQIECAMGAIVEKFEHAKPIVVGRERFIPVKTTNDLMVIRSDLFTMDERSRLHQVGKKIPYVDLDPRFYKFIADFDRRVRHVPSLLESESLVVRGEWFFDGGHVSGQVELVNDAAEPRHFS</sequence>
<evidence type="ECO:0000313" key="6">
    <source>
        <dbReference type="EMBL" id="VEI14010.1"/>
    </source>
</evidence>
<dbReference type="PIRSF" id="PIRSF000806">
    <property type="entry name" value="UDPGP"/>
    <property type="match status" value="1"/>
</dbReference>
<feature type="binding site" evidence="5">
    <location>
        <position position="98"/>
    </location>
    <ligand>
        <name>UTP</name>
        <dbReference type="ChEBI" id="CHEBI:46398"/>
    </ligand>
</feature>
<evidence type="ECO:0000313" key="7">
    <source>
        <dbReference type="Proteomes" id="UP000269542"/>
    </source>
</evidence>
<keyword evidence="3 6" id="KW-0548">Nucleotidyltransferase</keyword>
<feature type="binding site" evidence="5">
    <location>
        <position position="219"/>
    </location>
    <ligand>
        <name>UTP</name>
        <dbReference type="ChEBI" id="CHEBI:46398"/>
    </ligand>
</feature>
<organism evidence="6 7">
    <name type="scientific">Trueperella bialowiezensis</name>
    <dbReference type="NCBI Taxonomy" id="312285"/>
    <lineage>
        <taxon>Bacteria</taxon>
        <taxon>Bacillati</taxon>
        <taxon>Actinomycetota</taxon>
        <taxon>Actinomycetes</taxon>
        <taxon>Actinomycetales</taxon>
        <taxon>Actinomycetaceae</taxon>
        <taxon>Trueperella</taxon>
    </lineage>
</organism>
<evidence type="ECO:0000256" key="4">
    <source>
        <dbReference type="PIRSR" id="PIRSR000806-1"/>
    </source>
</evidence>
<keyword evidence="2 6" id="KW-0808">Transferase</keyword>
<dbReference type="EMBL" id="LR134476">
    <property type="protein sequence ID" value="VEI14010.1"/>
    <property type="molecule type" value="Genomic_DNA"/>
</dbReference>
<reference evidence="6 7" key="1">
    <citation type="submission" date="2018-12" db="EMBL/GenBank/DDBJ databases">
        <authorList>
            <consortium name="Pathogen Informatics"/>
        </authorList>
    </citation>
    <scope>NUCLEOTIDE SEQUENCE [LARGE SCALE GENOMIC DNA]</scope>
    <source>
        <strain evidence="6 7">NCTC13354</strain>
    </source>
</reference>
<gene>
    <name evidence="6" type="ORF">NCTC13354_01738</name>
</gene>
<evidence type="ECO:0000256" key="3">
    <source>
        <dbReference type="ARBA" id="ARBA00022695"/>
    </source>
</evidence>
<feature type="binding site" evidence="4">
    <location>
        <position position="189"/>
    </location>
    <ligand>
        <name>substrate</name>
    </ligand>
</feature>
<evidence type="ECO:0000256" key="1">
    <source>
        <dbReference type="ARBA" id="ARBA00010401"/>
    </source>
</evidence>
<evidence type="ECO:0000256" key="2">
    <source>
        <dbReference type="ARBA" id="ARBA00022679"/>
    </source>
</evidence>
<dbReference type="InterPro" id="IPR002618">
    <property type="entry name" value="UDPGP_fam"/>
</dbReference>
<dbReference type="PANTHER" id="PTHR43511">
    <property type="match status" value="1"/>
</dbReference>
<dbReference type="Gene3D" id="2.160.10.10">
    <property type="entry name" value="Hexapeptide repeat proteins"/>
    <property type="match status" value="1"/>
</dbReference>
<dbReference type="GO" id="GO:0006011">
    <property type="term" value="P:UDP-alpha-D-glucose metabolic process"/>
    <property type="evidence" value="ECO:0007669"/>
    <property type="project" value="InterPro"/>
</dbReference>
<dbReference type="AlphaFoldDB" id="A0A3S4V008"/>
<dbReference type="InterPro" id="IPR016267">
    <property type="entry name" value="UDPGP_trans"/>
</dbReference>
<feature type="binding site" evidence="5">
    <location>
        <position position="188"/>
    </location>
    <ligand>
        <name>UTP</name>
        <dbReference type="ChEBI" id="CHEBI:46398"/>
    </ligand>
</feature>
<feature type="binding site" evidence="5">
    <location>
        <position position="366"/>
    </location>
    <ligand>
        <name>UTP</name>
        <dbReference type="ChEBI" id="CHEBI:46398"/>
    </ligand>
</feature>
<accession>A0A3S4V008</accession>
<dbReference type="KEGG" id="tbw:NCTC13354_01738"/>
<comment type="similarity">
    <text evidence="1">Belongs to the UDPGP type 1 family.</text>
</comment>
<protein>
    <submittedName>
        <fullName evidence="6">UTP--glucose-1-phosphate uridylyltransferase</fullName>
    </submittedName>
</protein>
<proteinExistence type="inferred from homology"/>
<dbReference type="Gene3D" id="3.90.550.10">
    <property type="entry name" value="Spore Coat Polysaccharide Biosynthesis Protein SpsA, Chain A"/>
    <property type="match status" value="1"/>
</dbReference>
<dbReference type="Pfam" id="PF01704">
    <property type="entry name" value="UDPGP"/>
    <property type="match status" value="1"/>
</dbReference>
<dbReference type="OrthoDB" id="9804758at2"/>
<keyword evidence="7" id="KW-1185">Reference proteome</keyword>
<feature type="binding site" evidence="5">
    <location>
        <position position="160"/>
    </location>
    <ligand>
        <name>UTP</name>
        <dbReference type="ChEBI" id="CHEBI:46398"/>
    </ligand>
</feature>